<dbReference type="Gene3D" id="1.10.10.10">
    <property type="entry name" value="Winged helix-like DNA-binding domain superfamily/Winged helix DNA-binding domain"/>
    <property type="match status" value="1"/>
</dbReference>
<keyword evidence="10" id="KW-1185">Reference proteome</keyword>
<gene>
    <name evidence="9" type="ORF">FHR86_003207</name>
</gene>
<comment type="caution">
    <text evidence="9">The sequence shown here is derived from an EMBL/GenBank/DDBJ whole genome shotgun (WGS) entry which is preliminary data.</text>
</comment>
<evidence type="ECO:0000256" key="1">
    <source>
        <dbReference type="ARBA" id="ARBA00010641"/>
    </source>
</evidence>
<organism evidence="9 10">
    <name type="scientific">Paenarthrobacter ilicis</name>
    <dbReference type="NCBI Taxonomy" id="43665"/>
    <lineage>
        <taxon>Bacteria</taxon>
        <taxon>Bacillati</taxon>
        <taxon>Actinomycetota</taxon>
        <taxon>Actinomycetes</taxon>
        <taxon>Micrococcales</taxon>
        <taxon>Micrococcaceae</taxon>
        <taxon>Paenarthrobacter</taxon>
    </lineage>
</organism>
<evidence type="ECO:0000259" key="8">
    <source>
        <dbReference type="Pfam" id="PF08281"/>
    </source>
</evidence>
<evidence type="ECO:0000259" key="7">
    <source>
        <dbReference type="Pfam" id="PF04542"/>
    </source>
</evidence>
<dbReference type="InterPro" id="IPR039425">
    <property type="entry name" value="RNA_pol_sigma-70-like"/>
</dbReference>
<dbReference type="SUPFAM" id="SSF88659">
    <property type="entry name" value="Sigma3 and sigma4 domains of RNA polymerase sigma factors"/>
    <property type="match status" value="1"/>
</dbReference>
<sequence length="194" mass="21877">MTGSPAARYQLELVPDALLAGRAVDGDTAAFEALARRHGPLMRATARRLTGSLADADDVVQESLVQAWKQLDTLRDPAAVKGWLMRIVGSRSIDHLRKRRNHVDLDDAENQMDHDRGPRPQDPECSAVNSSRVEALKAALAELPEEQRRCWVLKEFNDQSYDEIAQMLNISPDSVRGRLARARITLARRMEEWR</sequence>
<keyword evidence="5" id="KW-0804">Transcription</keyword>
<dbReference type="PANTHER" id="PTHR43133:SF8">
    <property type="entry name" value="RNA POLYMERASE SIGMA FACTOR HI_1459-RELATED"/>
    <property type="match status" value="1"/>
</dbReference>
<dbReference type="InterPro" id="IPR036388">
    <property type="entry name" value="WH-like_DNA-bd_sf"/>
</dbReference>
<dbReference type="InterPro" id="IPR007627">
    <property type="entry name" value="RNA_pol_sigma70_r2"/>
</dbReference>
<proteinExistence type="inferred from homology"/>
<comment type="similarity">
    <text evidence="1">Belongs to the sigma-70 factor family. ECF subfamily.</text>
</comment>
<dbReference type="EMBL" id="JAAOZD010000007">
    <property type="protein sequence ID" value="NIJ02859.1"/>
    <property type="molecule type" value="Genomic_DNA"/>
</dbReference>
<keyword evidence="4" id="KW-0238">DNA-binding</keyword>
<feature type="region of interest" description="Disordered" evidence="6">
    <location>
        <begin position="104"/>
        <end position="126"/>
    </location>
</feature>
<keyword evidence="2" id="KW-0805">Transcription regulation</keyword>
<dbReference type="InterPro" id="IPR013249">
    <property type="entry name" value="RNA_pol_sigma70_r4_t2"/>
</dbReference>
<evidence type="ECO:0000313" key="9">
    <source>
        <dbReference type="EMBL" id="NIJ02859.1"/>
    </source>
</evidence>
<dbReference type="Pfam" id="PF04542">
    <property type="entry name" value="Sigma70_r2"/>
    <property type="match status" value="1"/>
</dbReference>
<dbReference type="CDD" id="cd06171">
    <property type="entry name" value="Sigma70_r4"/>
    <property type="match status" value="1"/>
</dbReference>
<evidence type="ECO:0000256" key="2">
    <source>
        <dbReference type="ARBA" id="ARBA00023015"/>
    </source>
</evidence>
<feature type="compositionally biased region" description="Basic and acidic residues" evidence="6">
    <location>
        <begin position="111"/>
        <end position="122"/>
    </location>
</feature>
<dbReference type="Gene3D" id="1.10.1740.10">
    <property type="match status" value="1"/>
</dbReference>
<dbReference type="SUPFAM" id="SSF88946">
    <property type="entry name" value="Sigma2 domain of RNA polymerase sigma factors"/>
    <property type="match status" value="1"/>
</dbReference>
<dbReference type="InterPro" id="IPR013325">
    <property type="entry name" value="RNA_pol_sigma_r2"/>
</dbReference>
<dbReference type="InterPro" id="IPR013324">
    <property type="entry name" value="RNA_pol_sigma_r3/r4-like"/>
</dbReference>
<dbReference type="PANTHER" id="PTHR43133">
    <property type="entry name" value="RNA POLYMERASE ECF-TYPE SIGMA FACTO"/>
    <property type="match status" value="1"/>
</dbReference>
<dbReference type="RefSeq" id="WP_167268526.1">
    <property type="nucleotide sequence ID" value="NZ_BAAAVO010000005.1"/>
</dbReference>
<dbReference type="Pfam" id="PF08281">
    <property type="entry name" value="Sigma70_r4_2"/>
    <property type="match status" value="1"/>
</dbReference>
<reference evidence="9 10" key="1">
    <citation type="submission" date="2020-03" db="EMBL/GenBank/DDBJ databases">
        <title>Genomic Encyclopedia of Type Strains, Phase III (KMG-III): the genomes of soil and plant-associated and newly described type strains.</title>
        <authorList>
            <person name="Whitman W."/>
        </authorList>
    </citation>
    <scope>NUCLEOTIDE SEQUENCE [LARGE SCALE GENOMIC DNA]</scope>
    <source>
        <strain evidence="9 10">CECT 4207</strain>
    </source>
</reference>
<protein>
    <submittedName>
        <fullName evidence="9">RNA polymerase sigma-70 factor (ECF subfamily)</fullName>
    </submittedName>
</protein>
<evidence type="ECO:0000256" key="5">
    <source>
        <dbReference type="ARBA" id="ARBA00023163"/>
    </source>
</evidence>
<evidence type="ECO:0000313" key="10">
    <source>
        <dbReference type="Proteomes" id="UP000802392"/>
    </source>
</evidence>
<name>A0ABX0TL67_9MICC</name>
<feature type="domain" description="RNA polymerase sigma-70 region 2" evidence="7">
    <location>
        <begin position="34"/>
        <end position="100"/>
    </location>
</feature>
<evidence type="ECO:0000256" key="6">
    <source>
        <dbReference type="SAM" id="MobiDB-lite"/>
    </source>
</evidence>
<evidence type="ECO:0000256" key="4">
    <source>
        <dbReference type="ARBA" id="ARBA00023125"/>
    </source>
</evidence>
<dbReference type="InterPro" id="IPR014284">
    <property type="entry name" value="RNA_pol_sigma-70_dom"/>
</dbReference>
<dbReference type="Proteomes" id="UP000802392">
    <property type="component" value="Unassembled WGS sequence"/>
</dbReference>
<accession>A0ABX0TL67</accession>
<keyword evidence="3" id="KW-0731">Sigma factor</keyword>
<feature type="domain" description="RNA polymerase sigma factor 70 region 4 type 2" evidence="8">
    <location>
        <begin position="134"/>
        <end position="185"/>
    </location>
</feature>
<evidence type="ECO:0000256" key="3">
    <source>
        <dbReference type="ARBA" id="ARBA00023082"/>
    </source>
</evidence>
<dbReference type="NCBIfam" id="TIGR02937">
    <property type="entry name" value="sigma70-ECF"/>
    <property type="match status" value="1"/>
</dbReference>